<organism evidence="1 2">
    <name type="scientific">Caulobacter phage Ccr32</name>
    <dbReference type="NCBI Taxonomy" id="1959738"/>
    <lineage>
        <taxon>Viruses</taxon>
        <taxon>Duplodnaviria</taxon>
        <taxon>Heunggongvirae</taxon>
        <taxon>Uroviricota</taxon>
        <taxon>Caudoviricetes</taxon>
        <taxon>Jeanschmidtviridae</taxon>
        <taxon>Shapirovirus</taxon>
        <taxon>Shapirovirus cbk</taxon>
    </lineage>
</organism>
<evidence type="ECO:0000313" key="2">
    <source>
        <dbReference type="Proteomes" id="UP000222485"/>
    </source>
</evidence>
<protein>
    <submittedName>
        <fullName evidence="1">Uncharacterized protein</fullName>
    </submittedName>
</protein>
<dbReference type="Proteomes" id="UP000222485">
    <property type="component" value="Genome"/>
</dbReference>
<proteinExistence type="predicted"/>
<sequence>MTQPQYLTRQALFRRRQRGDIWPVHDEMDYAASASTVIDDPREPNIVPTGVLDAAGEMLLKVHMPIKVPLGFAIPPVDRDDADEVVSYVPESQLIVSDIGLGRGYVTPEEADAGEIDGHEAHEEHPGQASIRIPATKAVIAAHGAMGEAAERVADQVTALHVDLTPEGIIVLRGLIAAQGEALIAFLQAAHTARAEGGEDDEDEDDGPEEA</sequence>
<dbReference type="EMBL" id="KY555146">
    <property type="protein sequence ID" value="ARB15228.1"/>
    <property type="molecule type" value="Genomic_DNA"/>
</dbReference>
<name>A0A1V0EEA5_9CAUD</name>
<accession>A0A1V0EEA5</accession>
<evidence type="ECO:0000313" key="1">
    <source>
        <dbReference type="EMBL" id="ARB15228.1"/>
    </source>
</evidence>
<gene>
    <name evidence="1" type="ORF">Ccr32_gp310</name>
</gene>
<reference evidence="2" key="1">
    <citation type="journal article" date="2017" name="Curr. Microbiol.">
        <title>Genomic Diversity of Type B3 Bacteriophages of Caulobacter crescentus.</title>
        <authorList>
            <person name="Ash K.T."/>
            <person name="Drake K.M."/>
            <person name="Gibbs W.S."/>
            <person name="Ely B."/>
        </authorList>
    </citation>
    <scope>NUCLEOTIDE SEQUENCE [LARGE SCALE GENOMIC DNA]</scope>
</reference>